<dbReference type="InterPro" id="IPR032812">
    <property type="entry name" value="SbsA_Ig"/>
</dbReference>
<protein>
    <submittedName>
        <fullName evidence="3">Ig-like domain-containing protein</fullName>
    </submittedName>
</protein>
<organism evidence="3 4">
    <name type="scientific">Flavobacterium cauense R2A-7</name>
    <dbReference type="NCBI Taxonomy" id="1341154"/>
    <lineage>
        <taxon>Bacteria</taxon>
        <taxon>Pseudomonadati</taxon>
        <taxon>Bacteroidota</taxon>
        <taxon>Flavobacteriia</taxon>
        <taxon>Flavobacteriales</taxon>
        <taxon>Flavobacteriaceae</taxon>
        <taxon>Flavobacterium</taxon>
    </lineage>
</organism>
<dbReference type="RefSeq" id="WP_023569499.1">
    <property type="nucleotide sequence ID" value="NZ_AVBI01000001.1"/>
</dbReference>
<dbReference type="Pfam" id="PF13205">
    <property type="entry name" value="Big_5"/>
    <property type="match status" value="1"/>
</dbReference>
<dbReference type="STRING" id="1341154.FCR2A7T_03080"/>
<dbReference type="EMBL" id="VLKQ01000005">
    <property type="protein sequence ID" value="TWI12996.1"/>
    <property type="molecule type" value="Genomic_DNA"/>
</dbReference>
<feature type="domain" description="SbsA Ig-like" evidence="2">
    <location>
        <begin position="32"/>
        <end position="126"/>
    </location>
</feature>
<accession>V6SBR9</accession>
<dbReference type="AlphaFoldDB" id="V6SBR9"/>
<gene>
    <name evidence="3" type="ORF">IP98_01478</name>
</gene>
<dbReference type="Proteomes" id="UP000319848">
    <property type="component" value="Unassembled WGS sequence"/>
</dbReference>
<evidence type="ECO:0000313" key="4">
    <source>
        <dbReference type="Proteomes" id="UP000319848"/>
    </source>
</evidence>
<evidence type="ECO:0000256" key="1">
    <source>
        <dbReference type="ARBA" id="ARBA00022729"/>
    </source>
</evidence>
<proteinExistence type="predicted"/>
<dbReference type="OrthoDB" id="9809989at2"/>
<sequence length="533" mass="60908">MLKSRLLLFIVFFSILVTGCAKRGTITGGTKDTIPPVIVNSLPKNFSTDFKGDFIKINFNEYIKVKDINKQLIISPPMKNAPIIVPMGNASKFITIKLLDTLKANTTYSFNFGQSIVDNNEGNPYSQFKYVMSTGSYIDSLKLGGVIKDAYSKKPDNFVTVMLYEAETFTDSTIYKKPPHYVTNTLDSLKTYTLENLKPGKYHLIALKDQNNNYRFNPKDDKIGFMKFPITIPTDTLYKLELFKEKPVFKAQKPSQASTNRLLLGFEGNPKNTKITVNNGKENIDTRFTRFTGKDSLQIWIPKIKTDSLQITVTNDRYSKTFTSRLKEMKTTDTLAISAKQKGILNFRETFTLNTSLPLSKIDNSKISIIKKDSSSIAFTPKYKEMEGEIELDFKKEENEKYNITLLPGALTDFYGKTNDTLIFSVPTKNFTDYGNLKLTLENVNRFPVMVELLDSKENVVAFAYSEKETVLNFEALEPNKYSLRVVYDDNKDGEWTTGNYLEKRQAEEIIYFPKELDIRANWDVDQVFTLSK</sequence>
<reference evidence="3 4" key="1">
    <citation type="journal article" date="2015" name="Stand. Genomic Sci.">
        <title>Genomic Encyclopedia of Bacterial and Archaeal Type Strains, Phase III: the genomes of soil and plant-associated and newly described type strains.</title>
        <authorList>
            <person name="Whitman W.B."/>
            <person name="Woyke T."/>
            <person name="Klenk H.P."/>
            <person name="Zhou Y."/>
            <person name="Lilburn T.G."/>
            <person name="Beck B.J."/>
            <person name="De Vos P."/>
            <person name="Vandamme P."/>
            <person name="Eisen J.A."/>
            <person name="Garrity G."/>
            <person name="Hugenholtz P."/>
            <person name="Kyrpides N.C."/>
        </authorList>
    </citation>
    <scope>NUCLEOTIDE SEQUENCE [LARGE SCALE GENOMIC DNA]</scope>
    <source>
        <strain evidence="3 4">CGMCC 1.7270</strain>
    </source>
</reference>
<keyword evidence="1" id="KW-0732">Signal</keyword>
<keyword evidence="4" id="KW-1185">Reference proteome</keyword>
<comment type="caution">
    <text evidence="3">The sequence shown here is derived from an EMBL/GenBank/DDBJ whole genome shotgun (WGS) entry which is preliminary data.</text>
</comment>
<dbReference type="PROSITE" id="PS51257">
    <property type="entry name" value="PROKAR_LIPOPROTEIN"/>
    <property type="match status" value="1"/>
</dbReference>
<name>V6SBR9_9FLAO</name>
<evidence type="ECO:0000259" key="2">
    <source>
        <dbReference type="Pfam" id="PF13205"/>
    </source>
</evidence>
<evidence type="ECO:0000313" key="3">
    <source>
        <dbReference type="EMBL" id="TWI12996.1"/>
    </source>
</evidence>